<dbReference type="EMBL" id="GBRH01232567">
    <property type="protein sequence ID" value="JAD65328.1"/>
    <property type="molecule type" value="Transcribed_RNA"/>
</dbReference>
<reference evidence="1" key="2">
    <citation type="journal article" date="2015" name="Data Brief">
        <title>Shoot transcriptome of the giant reed, Arundo donax.</title>
        <authorList>
            <person name="Barrero R.A."/>
            <person name="Guerrero F.D."/>
            <person name="Moolhuijzen P."/>
            <person name="Goolsby J.A."/>
            <person name="Tidwell J."/>
            <person name="Bellgard S.E."/>
            <person name="Bellgard M.I."/>
        </authorList>
    </citation>
    <scope>NUCLEOTIDE SEQUENCE</scope>
    <source>
        <tissue evidence="1">Shoot tissue taken approximately 20 cm above the soil surface</tissue>
    </source>
</reference>
<evidence type="ECO:0000313" key="1">
    <source>
        <dbReference type="EMBL" id="JAD65328.1"/>
    </source>
</evidence>
<organism evidence="1">
    <name type="scientific">Arundo donax</name>
    <name type="common">Giant reed</name>
    <name type="synonym">Donax arundinaceus</name>
    <dbReference type="NCBI Taxonomy" id="35708"/>
    <lineage>
        <taxon>Eukaryota</taxon>
        <taxon>Viridiplantae</taxon>
        <taxon>Streptophyta</taxon>
        <taxon>Embryophyta</taxon>
        <taxon>Tracheophyta</taxon>
        <taxon>Spermatophyta</taxon>
        <taxon>Magnoliopsida</taxon>
        <taxon>Liliopsida</taxon>
        <taxon>Poales</taxon>
        <taxon>Poaceae</taxon>
        <taxon>PACMAD clade</taxon>
        <taxon>Arundinoideae</taxon>
        <taxon>Arundineae</taxon>
        <taxon>Arundo</taxon>
    </lineage>
</organism>
<name>A0A0A9BSZ1_ARUDO</name>
<sequence length="23" mass="2802">MDSPKSLDCRNALHTWREWLKSQ</sequence>
<accession>A0A0A9BSZ1</accession>
<reference evidence="1" key="1">
    <citation type="submission" date="2014-09" db="EMBL/GenBank/DDBJ databases">
        <authorList>
            <person name="Magalhaes I.L.F."/>
            <person name="Oliveira U."/>
            <person name="Santos F.R."/>
            <person name="Vidigal T.H.D.A."/>
            <person name="Brescovit A.D."/>
            <person name="Santos A.J."/>
        </authorList>
    </citation>
    <scope>NUCLEOTIDE SEQUENCE</scope>
    <source>
        <tissue evidence="1">Shoot tissue taken approximately 20 cm above the soil surface</tissue>
    </source>
</reference>
<dbReference type="AlphaFoldDB" id="A0A0A9BSZ1"/>
<proteinExistence type="predicted"/>
<protein>
    <submittedName>
        <fullName evidence="1">Uncharacterized protein</fullName>
    </submittedName>
</protein>